<evidence type="ECO:0000256" key="1">
    <source>
        <dbReference type="SAM" id="MobiDB-lite"/>
    </source>
</evidence>
<dbReference type="Proteomes" id="UP000430519">
    <property type="component" value="Unassembled WGS sequence"/>
</dbReference>
<feature type="region of interest" description="Disordered" evidence="1">
    <location>
        <begin position="26"/>
        <end position="56"/>
    </location>
</feature>
<comment type="caution">
    <text evidence="3">The sequence shown here is derived from an EMBL/GenBank/DDBJ whole genome shotgun (WGS) entry which is preliminary data.</text>
</comment>
<organism evidence="3 4">
    <name type="scientific">Deinococcus xianganensis</name>
    <dbReference type="NCBI Taxonomy" id="1507289"/>
    <lineage>
        <taxon>Bacteria</taxon>
        <taxon>Thermotogati</taxon>
        <taxon>Deinococcota</taxon>
        <taxon>Deinococci</taxon>
        <taxon>Deinococcales</taxon>
        <taxon>Deinococcaceae</taxon>
        <taxon>Deinococcus</taxon>
    </lineage>
</organism>
<keyword evidence="4" id="KW-1185">Reference proteome</keyword>
<feature type="chain" id="PRO_5026052592" evidence="2">
    <location>
        <begin position="21"/>
        <end position="593"/>
    </location>
</feature>
<reference evidence="3 4" key="1">
    <citation type="submission" date="2019-11" db="EMBL/GenBank/DDBJ databases">
        <title>Genome sequence of Deinococcus xianganensis Y35, AI-2 producing algicidal bacterium, isolated from lake water.</title>
        <authorList>
            <person name="Li Y."/>
        </authorList>
    </citation>
    <scope>NUCLEOTIDE SEQUENCE [LARGE SCALE GENOMIC DNA]</scope>
    <source>
        <strain evidence="3 4">Y35</strain>
    </source>
</reference>
<dbReference type="RefSeq" id="WP_160978737.1">
    <property type="nucleotide sequence ID" value="NZ_WVHK01000027.1"/>
</dbReference>
<dbReference type="PROSITE" id="PS51257">
    <property type="entry name" value="PROKAR_LIPOPROTEIN"/>
    <property type="match status" value="1"/>
</dbReference>
<gene>
    <name evidence="3" type="ORF">GLX28_09055</name>
</gene>
<protein>
    <submittedName>
        <fullName evidence="3">Uncharacterized protein</fullName>
    </submittedName>
</protein>
<accession>A0A6I4YRQ1</accession>
<dbReference type="EMBL" id="WVHK01000027">
    <property type="protein sequence ID" value="MXV19783.1"/>
    <property type="molecule type" value="Genomic_DNA"/>
</dbReference>
<keyword evidence="2" id="KW-0732">Signal</keyword>
<sequence>MKHHLPVLTLPILTLTVLLAACGAPTTPAPEQARPDLTRPDLTGPGLTRPADLPPARGAVRNVSALTVNDTWRGTTWRTLKQGEGVTLVGADDATNAEKGDTAATADLPLLCLTVDGRPAPRGVDGWVGGEVRLSPAVNGTSLTSRKVADLLCATEFGDGWRVAGTRDGTGWQLLAAGQTDPDTRFWVAAEDAPANPWNSDGERPDAVIPDTTRVMGAEDRAGLLKASEDGRVLVFRSDAPILRTLKEGAAIVSRPADAAPAGLLGRVKALERGADTTTVYTSEVSLEEIIQDGALDAAVKLDSSMIDFEKSGSAIREQQSKLSAQRTFNFFNFSRNPFCLYDHAARSLGCDNGQASGLRSRVPATNYVTLEGELSARADAFVNVNISWFRLQHFDAGVQLSESARATLFAKGSYGWNINKDLNQWQVVFSPITFTIGPVPVVITPILVPTVGTNGQITATLRYEASQSFTGRYGVEYNRGSGWRGINTNTWTFSAPPAPTATASAQVGAYLGAKGILALYSASTSGPQVFVHAKPFVEGQASGTFGPGQTSYSLCAYAGVRVDAGAAFPLVSSAPWQAQVLNWRQRIYSHNC</sequence>
<evidence type="ECO:0000256" key="2">
    <source>
        <dbReference type="SAM" id="SignalP"/>
    </source>
</evidence>
<proteinExistence type="predicted"/>
<dbReference type="AlphaFoldDB" id="A0A6I4YRQ1"/>
<feature type="signal peptide" evidence="2">
    <location>
        <begin position="1"/>
        <end position="20"/>
    </location>
</feature>
<evidence type="ECO:0000313" key="3">
    <source>
        <dbReference type="EMBL" id="MXV19783.1"/>
    </source>
</evidence>
<evidence type="ECO:0000313" key="4">
    <source>
        <dbReference type="Proteomes" id="UP000430519"/>
    </source>
</evidence>
<name>A0A6I4YRQ1_9DEIO</name>